<reference evidence="2" key="1">
    <citation type="submission" date="2020-06" db="EMBL/GenBank/DDBJ databases">
        <title>Analysis procedures for assessing recovery of high quality, complete, closed genomes from Nanopore long read metagenome sequencing.</title>
        <authorList>
            <person name="Bessarab I."/>
            <person name="Arumugam K."/>
            <person name="Haryono M."/>
            <person name="Liu X."/>
            <person name="Roy S."/>
            <person name="Zuniga-Montanez R.E."/>
            <person name="Qiu G."/>
            <person name="Drautz-Moses D.I."/>
            <person name="Law Y.Y."/>
            <person name="Wuertz S."/>
            <person name="Lauro F.M."/>
            <person name="Huson D.H."/>
            <person name="Williams R.B."/>
        </authorList>
    </citation>
    <scope>NUCLEOTIDE SEQUENCE [LARGE SCALE GENOMIC DNA]</scope>
    <source>
        <strain evidence="2">SSD2</strain>
    </source>
</reference>
<dbReference type="InterPro" id="IPR012547">
    <property type="entry name" value="PDDEXK_9"/>
</dbReference>
<dbReference type="PANTHER" id="PTHR34825:SF1">
    <property type="entry name" value="AAA-ATPASE-LIKE DOMAIN-CONTAINING PROTEIN"/>
    <property type="match status" value="1"/>
</dbReference>
<keyword evidence="2" id="KW-0067">ATP-binding</keyword>
<protein>
    <submittedName>
        <fullName evidence="2">ATP-binding protein</fullName>
    </submittedName>
</protein>
<dbReference type="GO" id="GO:0005524">
    <property type="term" value="F:ATP binding"/>
    <property type="evidence" value="ECO:0007669"/>
    <property type="project" value="UniProtKB-KW"/>
</dbReference>
<dbReference type="InterPro" id="IPR027417">
    <property type="entry name" value="P-loop_NTPase"/>
</dbReference>
<proteinExistence type="predicted"/>
<sequence>MTERKRLPIGIQTFREIREAGHYYVDKTGMIQQLVEGGKHYFLSRPRRFGKSLLLDTIKELFEGNEPLFQGLLVHGRWDWSVKYPVLRFSFGRKNYRQPEALGESLHQQLTQMERDFDIKPEFSDAGSRFADLLERVKAKTGLPIVVLVDEYDKPILDALEYPEVAKANRDFLRGFYATIKDYDAHIRFSFLTGVSKFSKVSLFSGLNNLEDITLMPRYSSLCGYTDDDIDTVFAVELPELDRDEIRDWYNGYNWLGIGVYNPFDILQFFRNHTFKSYWFETGTPTFLVEQLLKRQIPTIQLDNLLSSSDMLSSFDVGDISTEALLFQTGYLTIKQEENLGGQFFYTLGYPNREVYQSLNNSLLAALVQNKSQQVVHASQLYRLLSANDIAGLKTLFHSFFASIPHQWYTNNDIQHYEGYYASVFYSYFASLGLDVTLEDTSNLGRIDMTLKFNGKVYIFEFKVVELVPEGKALQQIKDKAYADKYRLDQPIYLLGVEFSKTDRNIVGFDVEQA</sequence>
<evidence type="ECO:0000313" key="3">
    <source>
        <dbReference type="Proteomes" id="UP000510621"/>
    </source>
</evidence>
<evidence type="ECO:0000259" key="1">
    <source>
        <dbReference type="Pfam" id="PF09820"/>
    </source>
</evidence>
<keyword evidence="2" id="KW-0547">Nucleotide-binding</keyword>
<evidence type="ECO:0000313" key="2">
    <source>
        <dbReference type="EMBL" id="QLQ34064.1"/>
    </source>
</evidence>
<dbReference type="AlphaFoldDB" id="A0A7L6AXY3"/>
<dbReference type="SUPFAM" id="SSF52540">
    <property type="entry name" value="P-loop containing nucleoside triphosphate hydrolases"/>
    <property type="match status" value="1"/>
</dbReference>
<dbReference type="PANTHER" id="PTHR34825">
    <property type="entry name" value="CONSERVED PROTEIN, WITH A WEAK D-GALACTARATE DEHYDRATASE/ALTRONATE HYDROLASE DOMAIN"/>
    <property type="match status" value="1"/>
</dbReference>
<dbReference type="Pfam" id="PF08011">
    <property type="entry name" value="PDDEXK_9"/>
    <property type="match status" value="1"/>
</dbReference>
<dbReference type="Pfam" id="PF09820">
    <property type="entry name" value="AAA-ATPase_like"/>
    <property type="match status" value="1"/>
</dbReference>
<keyword evidence="3" id="KW-1185">Reference proteome</keyword>
<accession>A0A7L6AXY3</accession>
<dbReference type="EMBL" id="CP059265">
    <property type="protein sequence ID" value="QLQ34064.1"/>
    <property type="molecule type" value="Genomic_DNA"/>
</dbReference>
<dbReference type="KEGG" id="this:HZT40_02800"/>
<organism evidence="2 3">
    <name type="scientific">Candidatus Thiothrix singaporensis</name>
    <dbReference type="NCBI Taxonomy" id="2799669"/>
    <lineage>
        <taxon>Bacteria</taxon>
        <taxon>Pseudomonadati</taxon>
        <taxon>Pseudomonadota</taxon>
        <taxon>Gammaproteobacteria</taxon>
        <taxon>Thiotrichales</taxon>
        <taxon>Thiotrichaceae</taxon>
        <taxon>Thiothrix</taxon>
    </lineage>
</organism>
<dbReference type="Proteomes" id="UP000510621">
    <property type="component" value="Chromosome"/>
</dbReference>
<dbReference type="InterPro" id="IPR018631">
    <property type="entry name" value="AAA-ATPase-like_dom"/>
</dbReference>
<name>A0A7L6AXY3_9GAMM</name>
<gene>
    <name evidence="2" type="ORF">HZT40_02800</name>
</gene>
<feature type="domain" description="AAA-ATPase-like" evidence="1">
    <location>
        <begin position="8"/>
        <end position="204"/>
    </location>
</feature>